<name>A0A345YH59_9SPHN</name>
<dbReference type="InterPro" id="IPR053136">
    <property type="entry name" value="UTP_pyrophosphatase-like"/>
</dbReference>
<feature type="domain" description="YgjP-like metallopeptidase" evidence="1">
    <location>
        <begin position="34"/>
        <end position="231"/>
    </location>
</feature>
<dbReference type="Pfam" id="PF01863">
    <property type="entry name" value="YgjP-like"/>
    <property type="match status" value="1"/>
</dbReference>
<dbReference type="InterPro" id="IPR002725">
    <property type="entry name" value="YgjP-like_metallopeptidase"/>
</dbReference>
<dbReference type="OrthoDB" id="9795402at2"/>
<keyword evidence="3" id="KW-1185">Reference proteome</keyword>
<dbReference type="PANTHER" id="PTHR30399">
    <property type="entry name" value="UNCHARACTERIZED PROTEIN YGJP"/>
    <property type="match status" value="1"/>
</dbReference>
<evidence type="ECO:0000313" key="2">
    <source>
        <dbReference type="EMBL" id="AXK43261.1"/>
    </source>
</evidence>
<dbReference type="KEGG" id="err:DVR09_13905"/>
<proteinExistence type="predicted"/>
<dbReference type="AlphaFoldDB" id="A0A345YH59"/>
<reference evidence="3" key="1">
    <citation type="submission" date="2018-07" db="EMBL/GenBank/DDBJ databases">
        <title>Genome sequence of Erythrobacter strain YH-07, an antagonistic bacterium isolated from Yellow Sea.</title>
        <authorList>
            <person name="Tang T."/>
            <person name="Liu Q."/>
            <person name="Sun X."/>
        </authorList>
    </citation>
    <scope>NUCLEOTIDE SEQUENCE [LARGE SCALE GENOMIC DNA]</scope>
    <source>
        <strain evidence="3">YH-07</strain>
    </source>
</reference>
<evidence type="ECO:0000313" key="3">
    <source>
        <dbReference type="Proteomes" id="UP000254508"/>
    </source>
</evidence>
<dbReference type="CDD" id="cd07344">
    <property type="entry name" value="M48_yhfN_like"/>
    <property type="match status" value="1"/>
</dbReference>
<sequence>MIDWLRREAQEPVIELDGRELPIQLARNRRARRLTMRLAPDGSAVCITLPHWCRSAEAVDFAHARREWLADELARLPQRRDPAREGKLLYRGAEIGVDWRRDAPRKADFNGGMLTLGGPEETLGKRLQRWLEGEALRLFAEEAAHYCARGDLETAEVRLSRARRRWGSCSSQGVLRFNWRLVQAPDPIRRSVVAHEVAHLVHFDHSTAFHTLLGKLYEDDIDMANHWLRHHGRSLYATFG</sequence>
<dbReference type="Proteomes" id="UP000254508">
    <property type="component" value="Chromosome"/>
</dbReference>
<dbReference type="RefSeq" id="WP_115417556.1">
    <property type="nucleotide sequence ID" value="NZ_CP031357.1"/>
</dbReference>
<evidence type="ECO:0000259" key="1">
    <source>
        <dbReference type="Pfam" id="PF01863"/>
    </source>
</evidence>
<dbReference type="Gene3D" id="3.30.2010.10">
    <property type="entry name" value="Metalloproteases ('zincins'), catalytic domain"/>
    <property type="match status" value="1"/>
</dbReference>
<dbReference type="EMBL" id="CP031357">
    <property type="protein sequence ID" value="AXK43261.1"/>
    <property type="molecule type" value="Genomic_DNA"/>
</dbReference>
<protein>
    <submittedName>
        <fullName evidence="2">M48 family peptidase</fullName>
    </submittedName>
</protein>
<organism evidence="2 3">
    <name type="scientific">Erythrobacter aureus</name>
    <dbReference type="NCBI Taxonomy" id="2182384"/>
    <lineage>
        <taxon>Bacteria</taxon>
        <taxon>Pseudomonadati</taxon>
        <taxon>Pseudomonadota</taxon>
        <taxon>Alphaproteobacteria</taxon>
        <taxon>Sphingomonadales</taxon>
        <taxon>Erythrobacteraceae</taxon>
        <taxon>Erythrobacter/Porphyrobacter group</taxon>
        <taxon>Erythrobacter</taxon>
    </lineage>
</organism>
<gene>
    <name evidence="2" type="ORF">DVR09_13905</name>
</gene>
<dbReference type="PANTHER" id="PTHR30399:SF1">
    <property type="entry name" value="UTP PYROPHOSPHATASE"/>
    <property type="match status" value="1"/>
</dbReference>
<accession>A0A345YH59</accession>